<feature type="compositionally biased region" description="Basic and acidic residues" evidence="1">
    <location>
        <begin position="108"/>
        <end position="117"/>
    </location>
</feature>
<feature type="compositionally biased region" description="Basic residues" evidence="1">
    <location>
        <begin position="96"/>
        <end position="107"/>
    </location>
</feature>
<dbReference type="Gene3D" id="1.25.40.10">
    <property type="entry name" value="Tetratricopeptide repeat domain"/>
    <property type="match status" value="1"/>
</dbReference>
<evidence type="ECO:0000256" key="1">
    <source>
        <dbReference type="SAM" id="MobiDB-lite"/>
    </source>
</evidence>
<feature type="compositionally biased region" description="Acidic residues" evidence="1">
    <location>
        <begin position="25"/>
        <end position="44"/>
    </location>
</feature>
<dbReference type="EnsemblMetazoa" id="XM_038214268.1">
    <property type="protein sequence ID" value="XP_038070196.1"/>
    <property type="gene ID" value="LOC119739359"/>
</dbReference>
<evidence type="ECO:0000313" key="3">
    <source>
        <dbReference type="Proteomes" id="UP000887568"/>
    </source>
</evidence>
<evidence type="ECO:0008006" key="4">
    <source>
        <dbReference type="Google" id="ProtNLM"/>
    </source>
</evidence>
<dbReference type="CTD" id="22980"/>
<dbReference type="Proteomes" id="UP000887568">
    <property type="component" value="Unplaced"/>
</dbReference>
<feature type="region of interest" description="Disordered" evidence="1">
    <location>
        <begin position="1"/>
        <end position="123"/>
    </location>
</feature>
<reference evidence="2" key="1">
    <citation type="submission" date="2022-11" db="UniProtKB">
        <authorList>
            <consortium name="EnsemblMetazoa"/>
        </authorList>
    </citation>
    <scope>IDENTIFICATION</scope>
</reference>
<evidence type="ECO:0000313" key="2">
    <source>
        <dbReference type="EnsemblMetazoa" id="XP_038070196.1"/>
    </source>
</evidence>
<dbReference type="InterPro" id="IPR011990">
    <property type="entry name" value="TPR-like_helical_dom_sf"/>
</dbReference>
<feature type="compositionally biased region" description="Polar residues" evidence="1">
    <location>
        <begin position="72"/>
        <end position="92"/>
    </location>
</feature>
<feature type="region of interest" description="Disordered" evidence="1">
    <location>
        <begin position="602"/>
        <end position="635"/>
    </location>
</feature>
<dbReference type="OMA" id="IWGKMPP"/>
<dbReference type="PANTHER" id="PTHR22684">
    <property type="entry name" value="NULP1-RELATED"/>
    <property type="match status" value="1"/>
</dbReference>
<keyword evidence="3" id="KW-1185">Reference proteome</keyword>
<dbReference type="RefSeq" id="XP_038070196.1">
    <property type="nucleotide sequence ID" value="XM_038214268.1"/>
</dbReference>
<accession>A0A914B3W9</accession>
<name>A0A914B3W9_PATMI</name>
<organism evidence="2 3">
    <name type="scientific">Patiria miniata</name>
    <name type="common">Bat star</name>
    <name type="synonym">Asterina miniata</name>
    <dbReference type="NCBI Taxonomy" id="46514"/>
    <lineage>
        <taxon>Eukaryota</taxon>
        <taxon>Metazoa</taxon>
        <taxon>Echinodermata</taxon>
        <taxon>Eleutherozoa</taxon>
        <taxon>Asterozoa</taxon>
        <taxon>Asteroidea</taxon>
        <taxon>Valvatacea</taxon>
        <taxon>Valvatida</taxon>
        <taxon>Asterinidae</taxon>
        <taxon>Patiria</taxon>
    </lineage>
</organism>
<feature type="region of interest" description="Disordered" evidence="1">
    <location>
        <begin position="650"/>
        <end position="672"/>
    </location>
</feature>
<dbReference type="InterPro" id="IPR006994">
    <property type="entry name" value="TCF25/Rqc1"/>
</dbReference>
<feature type="compositionally biased region" description="Acidic residues" evidence="1">
    <location>
        <begin position="660"/>
        <end position="672"/>
    </location>
</feature>
<feature type="compositionally biased region" description="Basic and acidic residues" evidence="1">
    <location>
        <begin position="9"/>
        <end position="24"/>
    </location>
</feature>
<dbReference type="Pfam" id="PF04910">
    <property type="entry name" value="Tcf25"/>
    <property type="match status" value="1"/>
</dbReference>
<dbReference type="OrthoDB" id="205993at2759"/>
<feature type="compositionally biased region" description="Pro residues" evidence="1">
    <location>
        <begin position="602"/>
        <end position="613"/>
    </location>
</feature>
<proteinExistence type="predicted"/>
<dbReference type="AlphaFoldDB" id="A0A914B3W9"/>
<sequence length="672" mass="76027">MSSRAMRKLHGDRSLDELRSRVLEDDHDAAEDEDVDKDDDEDEMERPAAAPFNPFELLQEDGNDVESDGNDRSTSFPQQGVQTSSKQTSRETATGAKRKKKKKKKRKQADSETKAEDVPENEDEIDASVREVNAMLGALPNGRAGQITHGATAVPMETKAVLAVEHKNLNADNEMRRIFGSNVVRQTEQRKRGRRKAYQRSTWLVNPKAEWPNIGKSGLSMRQLEIKGGYQYFTLEHSKDYQQVQFQFLDAVESLNPQNLTVLLQMHPYHIDTLLQLSEVCKMSEDRQMAAELVERALYNIECSFHTMFSLTQGTCRLDYRRVENRAFFLALFRHAVFVGQRGANRTALEICKLLLSLDPDTDPLGILLMIDHYALRSEQYQVLIRMHDEWEAHKNLSQLPNFAFSLALAHFHNSQDGDTTKADSCLQTALLMYPSALMPLLDKCSIQPDASAKRHPFFSPVSYCNQPAALTQLITLYISRNYAMWKVPEVMKWLESNVSVVLQRVDSQDPVVKEYQTKRQTRYRGTPRNVFRHIILSDIKDAVVSLPPELANTPVLSYDPVPPKDSIISYHIPARQQRASSLRADNGMFAEFFRSMMPSYLPPPPGAAPPDPAVQVGGDDPAGAEGGYLAPNTDLRQSLGTLMDAMRDLLHSLRPPEGGQEEDEEEMEEFD</sequence>
<dbReference type="GeneID" id="119739359"/>
<protein>
    <recommendedName>
        <fullName evidence="4">Transcription factor 25</fullName>
    </recommendedName>
</protein>
<dbReference type="PANTHER" id="PTHR22684:SF0">
    <property type="entry name" value="RIBOSOME QUALITY CONTROL COMPLEX SUBUNIT TCF25"/>
    <property type="match status" value="1"/>
</dbReference>
<dbReference type="GO" id="GO:1990112">
    <property type="term" value="C:RQC complex"/>
    <property type="evidence" value="ECO:0007669"/>
    <property type="project" value="TreeGrafter"/>
</dbReference>
<feature type="compositionally biased region" description="Acidic residues" evidence="1">
    <location>
        <begin position="58"/>
        <end position="68"/>
    </location>
</feature>